<evidence type="ECO:0000313" key="4">
    <source>
        <dbReference type="Proteomes" id="UP000186004"/>
    </source>
</evidence>
<gene>
    <name evidence="3" type="ORF">SAMN05444858_13620</name>
</gene>
<dbReference type="RefSeq" id="WP_076474035.1">
    <property type="nucleotide sequence ID" value="NZ_FTNF01000036.1"/>
</dbReference>
<evidence type="ECO:0000256" key="2">
    <source>
        <dbReference type="SAM" id="SignalP"/>
    </source>
</evidence>
<accession>A0A1N7FH31</accession>
<proteinExistence type="predicted"/>
<dbReference type="PROSITE" id="PS51257">
    <property type="entry name" value="PROKAR_LIPOPROTEIN"/>
    <property type="match status" value="1"/>
</dbReference>
<evidence type="ECO:0000256" key="1">
    <source>
        <dbReference type="SAM" id="MobiDB-lite"/>
    </source>
</evidence>
<organism evidence="3 4">
    <name type="scientific">Micromonospora avicenniae</name>
    <dbReference type="NCBI Taxonomy" id="1198245"/>
    <lineage>
        <taxon>Bacteria</taxon>
        <taxon>Bacillati</taxon>
        <taxon>Actinomycetota</taxon>
        <taxon>Actinomycetes</taxon>
        <taxon>Micromonosporales</taxon>
        <taxon>Micromonosporaceae</taxon>
        <taxon>Micromonospora</taxon>
    </lineage>
</organism>
<dbReference type="EMBL" id="FTNF01000036">
    <property type="protein sequence ID" value="SIR99600.1"/>
    <property type="molecule type" value="Genomic_DNA"/>
</dbReference>
<keyword evidence="2" id="KW-0732">Signal</keyword>
<dbReference type="GO" id="GO:0043448">
    <property type="term" value="P:alkane catabolic process"/>
    <property type="evidence" value="ECO:0007669"/>
    <property type="project" value="TreeGrafter"/>
</dbReference>
<dbReference type="Pfam" id="PF03640">
    <property type="entry name" value="Lipoprotein_15"/>
    <property type="match status" value="2"/>
</dbReference>
<feature type="region of interest" description="Disordered" evidence="1">
    <location>
        <begin position="30"/>
        <end position="49"/>
    </location>
</feature>
<dbReference type="Proteomes" id="UP000186004">
    <property type="component" value="Unassembled WGS sequence"/>
</dbReference>
<name>A0A1N7FH31_9ACTN</name>
<protein>
    <submittedName>
        <fullName evidence="3">Predicted lipoprotein with conserved Yx(FWY)xxD motif</fullName>
    </submittedName>
</protein>
<feature type="signal peptide" evidence="2">
    <location>
        <begin position="1"/>
        <end position="21"/>
    </location>
</feature>
<dbReference type="OrthoDB" id="597632at2"/>
<keyword evidence="4" id="KW-1185">Reference proteome</keyword>
<reference evidence="3 4" key="1">
    <citation type="submission" date="2017-01" db="EMBL/GenBank/DDBJ databases">
        <authorList>
            <person name="Mah S.A."/>
            <person name="Swanson W.J."/>
            <person name="Moy G.W."/>
            <person name="Vacquier V.D."/>
        </authorList>
    </citation>
    <scope>NUCLEOTIDE SEQUENCE [LARGE SCALE GENOMIC DNA]</scope>
    <source>
        <strain evidence="3 4">DSM 45758</strain>
    </source>
</reference>
<keyword evidence="3" id="KW-0449">Lipoprotein</keyword>
<feature type="chain" id="PRO_5038946861" evidence="2">
    <location>
        <begin position="22"/>
        <end position="233"/>
    </location>
</feature>
<dbReference type="PANTHER" id="PTHR39335">
    <property type="entry name" value="BLL4220 PROTEIN"/>
    <property type="match status" value="1"/>
</dbReference>
<dbReference type="InterPro" id="IPR005297">
    <property type="entry name" value="Lipoprotein_repeat"/>
</dbReference>
<sequence length="233" mass="24100">MLLRSRIARTAIALTSLAALAACGDKEAGSAAPATAPAVGQPSPTVSAVATPERNPEVIEAATPLPTPTVAKTQRRVQIYSGPANRPLSPAPDKGKGSNIVQLNGTASADIGTYVADGKGMTLYRFDKDTAKPSKSNCNGDCAKTWPPLLIKSPGQIYPSGINPQLVGYVERADGTCQVTIAGWPVYLFAKDTKPGEIKGQGVGGTWFAVSPTGGKTKPLPEVIDMPTTSATR</sequence>
<evidence type="ECO:0000313" key="3">
    <source>
        <dbReference type="EMBL" id="SIR99600.1"/>
    </source>
</evidence>
<dbReference type="PANTHER" id="PTHR39335:SF1">
    <property type="entry name" value="BLL4220 PROTEIN"/>
    <property type="match status" value="1"/>
</dbReference>
<dbReference type="STRING" id="1198245.SAMN05444858_13620"/>
<dbReference type="AlphaFoldDB" id="A0A1N7FH31"/>